<name>A0ABS3KIM1_9PROT</name>
<evidence type="ECO:0000313" key="3">
    <source>
        <dbReference type="Proteomes" id="UP001518990"/>
    </source>
</evidence>
<organism evidence="2 3">
    <name type="scientific">Roseomonas marmotae</name>
    <dbReference type="NCBI Taxonomy" id="2768161"/>
    <lineage>
        <taxon>Bacteria</taxon>
        <taxon>Pseudomonadati</taxon>
        <taxon>Pseudomonadota</taxon>
        <taxon>Alphaproteobacteria</taxon>
        <taxon>Acetobacterales</taxon>
        <taxon>Roseomonadaceae</taxon>
        <taxon>Roseomonas</taxon>
    </lineage>
</organism>
<evidence type="ECO:0008006" key="4">
    <source>
        <dbReference type="Google" id="ProtNLM"/>
    </source>
</evidence>
<dbReference type="RefSeq" id="WP_207451348.1">
    <property type="nucleotide sequence ID" value="NZ_JACTNF010000058.1"/>
</dbReference>
<comment type="caution">
    <text evidence="2">The sequence shown here is derived from an EMBL/GenBank/DDBJ whole genome shotgun (WGS) entry which is preliminary data.</text>
</comment>
<feature type="chain" id="PRO_5047172184" description="Lipoprotein" evidence="1">
    <location>
        <begin position="23"/>
        <end position="222"/>
    </location>
</feature>
<gene>
    <name evidence="2" type="ORF">IAI60_22035</name>
</gene>
<dbReference type="EMBL" id="JACTNF010000058">
    <property type="protein sequence ID" value="MBO1077277.1"/>
    <property type="molecule type" value="Genomic_DNA"/>
</dbReference>
<evidence type="ECO:0000256" key="1">
    <source>
        <dbReference type="SAM" id="SignalP"/>
    </source>
</evidence>
<keyword evidence="3" id="KW-1185">Reference proteome</keyword>
<reference evidence="2 3" key="1">
    <citation type="submission" date="2020-09" db="EMBL/GenBank/DDBJ databases">
        <title>Roseomonas.</title>
        <authorList>
            <person name="Zhu W."/>
        </authorList>
    </citation>
    <scope>NUCLEOTIDE SEQUENCE [LARGE SCALE GENOMIC DNA]</scope>
    <source>
        <strain evidence="2 3">1311</strain>
    </source>
</reference>
<evidence type="ECO:0000313" key="2">
    <source>
        <dbReference type="EMBL" id="MBO1077277.1"/>
    </source>
</evidence>
<protein>
    <recommendedName>
        <fullName evidence="4">Lipoprotein</fullName>
    </recommendedName>
</protein>
<dbReference type="Proteomes" id="UP001518990">
    <property type="component" value="Unassembled WGS sequence"/>
</dbReference>
<dbReference type="PROSITE" id="PS51257">
    <property type="entry name" value="PROKAR_LIPOPROTEIN"/>
    <property type="match status" value="1"/>
</dbReference>
<proteinExistence type="predicted"/>
<feature type="signal peptide" evidence="1">
    <location>
        <begin position="1"/>
        <end position="22"/>
    </location>
</feature>
<accession>A0ABS3KIM1</accession>
<keyword evidence="1" id="KW-0732">Signal</keyword>
<sequence>MSKSTTNVLTVAVLMTALTGCAQNVWVKPGGNPQAFEAEKYACERDARQSGGFGGGLVGAMEFQAFFNRCMGSKGWALQNKEQAEAQIASQNSSLSMAQSQHKSCVANLRAEPRFTTISGRLADMNAGKFTFAQMASADVPSPTEAVVLADYFTASEGCWAPMQAVLFPMVSEQQRQLMLQRRSDGDAVNAQLVRRQISYGDWATRSNQLTDATKARFQGGS</sequence>